<reference evidence="1" key="1">
    <citation type="submission" date="2018-10" db="EMBL/GenBank/DDBJ databases">
        <title>Effector identification in a new, highly contiguous assembly of the strawberry crown rot pathogen Phytophthora cactorum.</title>
        <authorList>
            <person name="Armitage A.D."/>
            <person name="Nellist C.F."/>
            <person name="Bates H."/>
            <person name="Vickerstaff R.J."/>
            <person name="Harrison R.J."/>
        </authorList>
    </citation>
    <scope>NUCLEOTIDE SEQUENCE</scope>
    <source>
        <strain evidence="1">4040</strain>
    </source>
</reference>
<evidence type="ECO:0000313" key="2">
    <source>
        <dbReference type="Proteomes" id="UP000736787"/>
    </source>
</evidence>
<organism evidence="1 2">
    <name type="scientific">Phytophthora cactorum</name>
    <dbReference type="NCBI Taxonomy" id="29920"/>
    <lineage>
        <taxon>Eukaryota</taxon>
        <taxon>Sar</taxon>
        <taxon>Stramenopiles</taxon>
        <taxon>Oomycota</taxon>
        <taxon>Peronosporomycetes</taxon>
        <taxon>Peronosporales</taxon>
        <taxon>Peronosporaceae</taxon>
        <taxon>Phytophthora</taxon>
    </lineage>
</organism>
<proteinExistence type="predicted"/>
<dbReference type="Proteomes" id="UP000736787">
    <property type="component" value="Unassembled WGS sequence"/>
</dbReference>
<comment type="caution">
    <text evidence="1">The sequence shown here is derived from an EMBL/GenBank/DDBJ whole genome shotgun (WGS) entry which is preliminary data.</text>
</comment>
<dbReference type="AlphaFoldDB" id="A0A8T1BM21"/>
<dbReference type="EMBL" id="RCMK01000961">
    <property type="protein sequence ID" value="KAG2906417.1"/>
    <property type="molecule type" value="Genomic_DNA"/>
</dbReference>
<evidence type="ECO:0000313" key="1">
    <source>
        <dbReference type="EMBL" id="KAG2906417.1"/>
    </source>
</evidence>
<protein>
    <submittedName>
        <fullName evidence="1">Uncharacterized protein</fullName>
    </submittedName>
</protein>
<name>A0A8T1BM21_9STRA</name>
<gene>
    <name evidence="1" type="ORF">PC117_g20520</name>
</gene>
<accession>A0A8T1BM21</accession>
<sequence>MTARTALEYSDLDGSETYLSYDEGILNAVAFEYFVATIRISASAFDPLAPNNEMAIRGFLLFESHRKIR</sequence>